<dbReference type="GO" id="GO:0003676">
    <property type="term" value="F:nucleic acid binding"/>
    <property type="evidence" value="ECO:0007669"/>
    <property type="project" value="InterPro"/>
</dbReference>
<keyword evidence="2" id="KW-0805">Transcription regulation</keyword>
<keyword evidence="2" id="KW-0806">Transcription termination</keyword>
<comment type="caution">
    <text evidence="4">The sequence shown here is derived from an EMBL/GenBank/DDBJ whole genome shotgun (WGS) entry which is preliminary data.</text>
</comment>
<dbReference type="SMART" id="SM00733">
    <property type="entry name" value="Mterf"/>
    <property type="match status" value="6"/>
</dbReference>
<dbReference type="AlphaFoldDB" id="A0A8K0MD92"/>
<dbReference type="InterPro" id="IPR003690">
    <property type="entry name" value="MTERF"/>
</dbReference>
<sequence>MTHFQKLRAVSISKWVSSNFAESHFKLLKTSPLLLIGSPHIAQSSRLYRTKRAVQTEKYEYSDDQSVSENVAQISSSTRKEAQDALVEYFYSTRSIQFLDAENMGRNSPNFLEKLLKRVRNKAGAERSITRFLRYHPINEFEPFFESLGLKPSEYVPLLRRDFMFLSDDHLLLDNYSILCNYGFNRNNIGKIYKEATEVFGYDCGILLSKLQAYEQLGLSQPSIINFVVSSPNLLIGDVNVDFVKVLETLKSLGFETSWIEGNLLEKNCYNWRRMLGILCLFSKIGCSNEQLAGLISQHPDILFEGSGQKTYSLIGFLVKFGSSSNQICSMFLQFPQILVGQFVLNMSKCFLFFNEIEMEITEIGKIVSSHPLLLGSCSLKKTNSLLANLNVGKKRLCRYIKENPQEMKNWVWGTRVKPLPNSGEELMSQMQKNKFLLDLGFVQDSKEMKAAVKVFRGKGGELQERFDCLVKAGLDQNDVREMIKGSPQILNQTKNVIEMKIDFLLNETGYPLSSLVTFPSYLAYTVERVKLRFSMYNWLVDHGTAEPRLALSTIVACSDKTFIKQFVDHHPTGSQVWQELKKKIYSN</sequence>
<protein>
    <recommendedName>
        <fullName evidence="6">Transcription termination factor MTEF18, mitochondrial-like</fullName>
    </recommendedName>
</protein>
<dbReference type="GO" id="GO:0006353">
    <property type="term" value="P:DNA-templated transcription termination"/>
    <property type="evidence" value="ECO:0007669"/>
    <property type="project" value="UniProtKB-KW"/>
</dbReference>
<keyword evidence="2" id="KW-0804">Transcription</keyword>
<evidence type="ECO:0000256" key="1">
    <source>
        <dbReference type="ARBA" id="ARBA00007692"/>
    </source>
</evidence>
<comment type="similarity">
    <text evidence="1">Belongs to the mTERF family.</text>
</comment>
<dbReference type="PANTHER" id="PTHR13068">
    <property type="entry name" value="CGI-12 PROTEIN-RELATED"/>
    <property type="match status" value="1"/>
</dbReference>
<proteinExistence type="inferred from homology"/>
<dbReference type="Gene3D" id="1.25.70.10">
    <property type="entry name" value="Transcription termination factor 3, mitochondrial"/>
    <property type="match status" value="2"/>
</dbReference>
<evidence type="ECO:0000256" key="3">
    <source>
        <dbReference type="ARBA" id="ARBA00022946"/>
    </source>
</evidence>
<evidence type="ECO:0008006" key="6">
    <source>
        <dbReference type="Google" id="ProtNLM"/>
    </source>
</evidence>
<evidence type="ECO:0000313" key="4">
    <source>
        <dbReference type="EMBL" id="KAF3442627.1"/>
    </source>
</evidence>
<dbReference type="Pfam" id="PF02536">
    <property type="entry name" value="mTERF"/>
    <property type="match status" value="2"/>
</dbReference>
<keyword evidence="5" id="KW-1185">Reference proteome</keyword>
<keyword evidence="3" id="KW-0809">Transit peptide</keyword>
<gene>
    <name evidence="4" type="ORF">FNV43_RR16543</name>
</gene>
<dbReference type="EMBL" id="VOIH02000007">
    <property type="protein sequence ID" value="KAF3442627.1"/>
    <property type="molecule type" value="Genomic_DNA"/>
</dbReference>
<evidence type="ECO:0000256" key="2">
    <source>
        <dbReference type="ARBA" id="ARBA00022472"/>
    </source>
</evidence>
<evidence type="ECO:0000313" key="5">
    <source>
        <dbReference type="Proteomes" id="UP000796880"/>
    </source>
</evidence>
<accession>A0A8K0MD92</accession>
<name>A0A8K0MD92_9ROSA</name>
<organism evidence="4 5">
    <name type="scientific">Rhamnella rubrinervis</name>
    <dbReference type="NCBI Taxonomy" id="2594499"/>
    <lineage>
        <taxon>Eukaryota</taxon>
        <taxon>Viridiplantae</taxon>
        <taxon>Streptophyta</taxon>
        <taxon>Embryophyta</taxon>
        <taxon>Tracheophyta</taxon>
        <taxon>Spermatophyta</taxon>
        <taxon>Magnoliopsida</taxon>
        <taxon>eudicotyledons</taxon>
        <taxon>Gunneridae</taxon>
        <taxon>Pentapetalae</taxon>
        <taxon>rosids</taxon>
        <taxon>fabids</taxon>
        <taxon>Rosales</taxon>
        <taxon>Rhamnaceae</taxon>
        <taxon>rhamnoid group</taxon>
        <taxon>Rhamneae</taxon>
        <taxon>Rhamnella</taxon>
    </lineage>
</organism>
<dbReference type="PANTHER" id="PTHR13068:SF38">
    <property type="entry name" value="TRANSCRIPTION TERMINATION FACTOR FAMILY PROTEIN"/>
    <property type="match status" value="1"/>
</dbReference>
<reference evidence="4" key="1">
    <citation type="submission" date="2020-03" db="EMBL/GenBank/DDBJ databases">
        <title>A high-quality chromosome-level genome assembly of a woody plant with both climbing and erect habits, Rhamnella rubrinervis.</title>
        <authorList>
            <person name="Lu Z."/>
            <person name="Yang Y."/>
            <person name="Zhu X."/>
            <person name="Sun Y."/>
        </authorList>
    </citation>
    <scope>NUCLEOTIDE SEQUENCE</scope>
    <source>
        <strain evidence="4">BYM</strain>
        <tissue evidence="4">Leaf</tissue>
    </source>
</reference>
<dbReference type="OrthoDB" id="764594at2759"/>
<dbReference type="InterPro" id="IPR038538">
    <property type="entry name" value="MTERF_sf"/>
</dbReference>
<dbReference type="FunFam" id="1.25.70.10:FF:000019">
    <property type="entry name" value="mTERF family protein"/>
    <property type="match status" value="1"/>
</dbReference>
<dbReference type="Proteomes" id="UP000796880">
    <property type="component" value="Unassembled WGS sequence"/>
</dbReference>
<dbReference type="FunFam" id="1.25.70.10:FF:000014">
    <property type="entry name" value="Transcription termination factor MTEF18, mitochondrial"/>
    <property type="match status" value="1"/>
</dbReference>